<protein>
    <submittedName>
        <fullName evidence="2">Uncharacterized protein</fullName>
    </submittedName>
</protein>
<dbReference type="STRING" id="648996.Theam_0555"/>
<dbReference type="KEGG" id="tam:Theam_0555"/>
<dbReference type="EMBL" id="CP002444">
    <property type="protein sequence ID" value="ADU96527.1"/>
    <property type="molecule type" value="Genomic_DNA"/>
</dbReference>
<proteinExistence type="predicted"/>
<sequence length="93" mass="10656">MKQLLEALLLLFLLFYYSVKLRSFCREAPYGVALSFLSFFFWPFKAAVAVFVSLTVTVFLLSAFSACRKSTFLLLYSVLLFLVGQLLVRLKLP</sequence>
<dbReference type="RefSeq" id="WP_013537313.1">
    <property type="nucleotide sequence ID" value="NC_014926.1"/>
</dbReference>
<feature type="transmembrane region" description="Helical" evidence="1">
    <location>
        <begin position="73"/>
        <end position="92"/>
    </location>
</feature>
<feature type="transmembrane region" description="Helical" evidence="1">
    <location>
        <begin position="39"/>
        <end position="61"/>
    </location>
</feature>
<keyword evidence="1" id="KW-0472">Membrane</keyword>
<organism evidence="2 3">
    <name type="scientific">Thermovibrio ammonificans (strain DSM 15698 / JCM 12110 / HB-1)</name>
    <dbReference type="NCBI Taxonomy" id="648996"/>
    <lineage>
        <taxon>Bacteria</taxon>
        <taxon>Pseudomonadati</taxon>
        <taxon>Aquificota</taxon>
        <taxon>Aquificia</taxon>
        <taxon>Desulfurobacteriales</taxon>
        <taxon>Desulfurobacteriaceae</taxon>
        <taxon>Thermovibrio</taxon>
    </lineage>
</organism>
<reference evidence="2" key="1">
    <citation type="submission" date="2011-01" db="EMBL/GenBank/DDBJ databases">
        <title>Complete sequence of chromosome of Thermovibrio ammonificans HB-1.</title>
        <authorList>
            <consortium name="US DOE Joint Genome Institute"/>
            <person name="Lucas S."/>
            <person name="Copeland A."/>
            <person name="Lapidus A."/>
            <person name="Cheng J.-F."/>
            <person name="Goodwin L."/>
            <person name="Pitluck S."/>
            <person name="Davenport K."/>
            <person name="Detter J.C."/>
            <person name="Han C."/>
            <person name="Tapia R."/>
            <person name="Land M."/>
            <person name="Hauser L."/>
            <person name="Kyrpides N."/>
            <person name="Ivanova N."/>
            <person name="Ovchinnikova G."/>
            <person name="Vetriani C."/>
            <person name="Woyke T."/>
        </authorList>
    </citation>
    <scope>NUCLEOTIDE SEQUENCE [LARGE SCALE GENOMIC DNA]</scope>
    <source>
        <strain evidence="2">HB-1</strain>
    </source>
</reference>
<dbReference type="Proteomes" id="UP000006362">
    <property type="component" value="Chromosome"/>
</dbReference>
<dbReference type="AlphaFoldDB" id="E8T5Q2"/>
<keyword evidence="1" id="KW-1133">Transmembrane helix</keyword>
<accession>E8T5Q2</accession>
<gene>
    <name evidence="2" type="ordered locus">Theam_0555</name>
</gene>
<evidence type="ECO:0000313" key="2">
    <source>
        <dbReference type="EMBL" id="ADU96527.1"/>
    </source>
</evidence>
<evidence type="ECO:0000313" key="3">
    <source>
        <dbReference type="Proteomes" id="UP000006362"/>
    </source>
</evidence>
<keyword evidence="1" id="KW-0812">Transmembrane</keyword>
<keyword evidence="3" id="KW-1185">Reference proteome</keyword>
<evidence type="ECO:0000256" key="1">
    <source>
        <dbReference type="SAM" id="Phobius"/>
    </source>
</evidence>
<dbReference type="HOGENOM" id="CLU_2398598_0_0_0"/>
<name>E8T5Q2_THEA1</name>